<dbReference type="Proteomes" id="UP001561046">
    <property type="component" value="Unassembled WGS sequence"/>
</dbReference>
<sequence>MSNSDNFDTRSAWTLVLGLGVTMSISFGLTLNAFSIFTLPIMETFHCNHEQAARLATVFMVTMTLAMPAAGWLLDRVPPRPVMVCSGLVTGLAYLAASQSSSLDMFTLTIACCGIGVGGSTYVPAFILVSHWFPVPRQGLAFGVLLAVVGAGGTVLPVLLTQMLAQMGLRTTMEAGAVMIFAVCIPLLWWLVRLPAHAAPAAKAQAQEPGIGAVLRLPQYWLWIAMFLLITLSGLSVLMGLVPYLVSIGYSAAEAALVYGAIAAATIGGSLLFGALSTRQGVRRTLSLGVVVGSIGVLALLQATEAGWGMTALTGFVLGWGMTFNLVNQMSPTLLMEFAGRQNFGSLLGLGNLISGLGAAMGPTLFGYLVDSSQGYGLPLSLCAALMALALLPLALLRRA</sequence>
<feature type="transmembrane region" description="Helical" evidence="4">
    <location>
        <begin position="139"/>
        <end position="160"/>
    </location>
</feature>
<evidence type="ECO:0000256" key="1">
    <source>
        <dbReference type="ARBA" id="ARBA00022692"/>
    </source>
</evidence>
<feature type="transmembrane region" description="Helical" evidence="4">
    <location>
        <begin position="55"/>
        <end position="74"/>
    </location>
</feature>
<gene>
    <name evidence="6" type="ORF">AB6724_13245</name>
</gene>
<keyword evidence="1 4" id="KW-0812">Transmembrane</keyword>
<evidence type="ECO:0000256" key="2">
    <source>
        <dbReference type="ARBA" id="ARBA00022989"/>
    </source>
</evidence>
<feature type="transmembrane region" description="Helical" evidence="4">
    <location>
        <begin position="347"/>
        <end position="370"/>
    </location>
</feature>
<dbReference type="EMBL" id="JBFYGN010000014">
    <property type="protein sequence ID" value="MEX8193804.1"/>
    <property type="molecule type" value="Genomic_DNA"/>
</dbReference>
<feature type="domain" description="Major facilitator superfamily (MFS) profile" evidence="5">
    <location>
        <begin position="16"/>
        <end position="400"/>
    </location>
</feature>
<comment type="caution">
    <text evidence="6">The sequence shown here is derived from an EMBL/GenBank/DDBJ whole genome shotgun (WGS) entry which is preliminary data.</text>
</comment>
<keyword evidence="2 4" id="KW-1133">Transmembrane helix</keyword>
<protein>
    <submittedName>
        <fullName evidence="6">MFS transporter</fullName>
    </submittedName>
</protein>
<feature type="transmembrane region" description="Helical" evidence="4">
    <location>
        <begin position="172"/>
        <end position="192"/>
    </location>
</feature>
<feature type="transmembrane region" description="Helical" evidence="4">
    <location>
        <begin position="256"/>
        <end position="276"/>
    </location>
</feature>
<feature type="transmembrane region" description="Helical" evidence="4">
    <location>
        <begin position="109"/>
        <end position="133"/>
    </location>
</feature>
<reference evidence="6 7" key="1">
    <citation type="journal article" date="2013" name="Int. J. Syst. Evol. Microbiol.">
        <title>Comamonas guangdongensis sp. nov., isolated from subterranean forest sediment, and emended description of the genus Comamonas.</title>
        <authorList>
            <person name="Zhang J."/>
            <person name="Wang Y."/>
            <person name="Zhou S."/>
            <person name="Wu C."/>
            <person name="He J."/>
            <person name="Li F."/>
        </authorList>
    </citation>
    <scope>NUCLEOTIDE SEQUENCE [LARGE SCALE GENOMIC DNA]</scope>
    <source>
        <strain evidence="6 7">CCTCC AB2011133</strain>
    </source>
</reference>
<keyword evidence="3 4" id="KW-0472">Membrane</keyword>
<feature type="transmembrane region" description="Helical" evidence="4">
    <location>
        <begin position="376"/>
        <end position="397"/>
    </location>
</feature>
<feature type="transmembrane region" description="Helical" evidence="4">
    <location>
        <begin position="12"/>
        <end position="34"/>
    </location>
</feature>
<evidence type="ECO:0000256" key="3">
    <source>
        <dbReference type="ARBA" id="ARBA00023136"/>
    </source>
</evidence>
<feature type="transmembrane region" description="Helical" evidence="4">
    <location>
        <begin position="306"/>
        <end position="327"/>
    </location>
</feature>
<evidence type="ECO:0000259" key="5">
    <source>
        <dbReference type="PROSITE" id="PS50850"/>
    </source>
</evidence>
<evidence type="ECO:0000256" key="4">
    <source>
        <dbReference type="SAM" id="Phobius"/>
    </source>
</evidence>
<dbReference type="SUPFAM" id="SSF103473">
    <property type="entry name" value="MFS general substrate transporter"/>
    <property type="match status" value="1"/>
</dbReference>
<dbReference type="RefSeq" id="WP_369338999.1">
    <property type="nucleotide sequence ID" value="NZ_JBFYGN010000014.1"/>
</dbReference>
<evidence type="ECO:0000313" key="7">
    <source>
        <dbReference type="Proteomes" id="UP001561046"/>
    </source>
</evidence>
<proteinExistence type="predicted"/>
<dbReference type="InterPro" id="IPR020846">
    <property type="entry name" value="MFS_dom"/>
</dbReference>
<accession>A0ABV3ZXA1</accession>
<feature type="transmembrane region" description="Helical" evidence="4">
    <location>
        <begin position="80"/>
        <end position="97"/>
    </location>
</feature>
<dbReference type="InterPro" id="IPR036259">
    <property type="entry name" value="MFS_trans_sf"/>
</dbReference>
<dbReference type="PANTHER" id="PTHR11360:SF290">
    <property type="entry name" value="MONOCARBOXYLATE MFS PERMEASE"/>
    <property type="match status" value="1"/>
</dbReference>
<dbReference type="PROSITE" id="PS50850">
    <property type="entry name" value="MFS"/>
    <property type="match status" value="1"/>
</dbReference>
<dbReference type="InterPro" id="IPR050327">
    <property type="entry name" value="Proton-linked_MCT"/>
</dbReference>
<feature type="transmembrane region" description="Helical" evidence="4">
    <location>
        <begin position="220"/>
        <end position="244"/>
    </location>
</feature>
<keyword evidence="7" id="KW-1185">Reference proteome</keyword>
<dbReference type="InterPro" id="IPR011701">
    <property type="entry name" value="MFS"/>
</dbReference>
<organism evidence="6 7">
    <name type="scientific">Comamonas guangdongensis</name>
    <dbReference type="NCBI Taxonomy" id="510515"/>
    <lineage>
        <taxon>Bacteria</taxon>
        <taxon>Pseudomonadati</taxon>
        <taxon>Pseudomonadota</taxon>
        <taxon>Betaproteobacteria</taxon>
        <taxon>Burkholderiales</taxon>
        <taxon>Comamonadaceae</taxon>
        <taxon>Comamonas</taxon>
    </lineage>
</organism>
<dbReference type="Gene3D" id="1.20.1250.20">
    <property type="entry name" value="MFS general substrate transporter like domains"/>
    <property type="match status" value="1"/>
</dbReference>
<evidence type="ECO:0000313" key="6">
    <source>
        <dbReference type="EMBL" id="MEX8193804.1"/>
    </source>
</evidence>
<dbReference type="Pfam" id="PF07690">
    <property type="entry name" value="MFS_1"/>
    <property type="match status" value="1"/>
</dbReference>
<dbReference type="PANTHER" id="PTHR11360">
    <property type="entry name" value="MONOCARBOXYLATE TRANSPORTER"/>
    <property type="match status" value="1"/>
</dbReference>
<name>A0ABV3ZXA1_9BURK</name>